<dbReference type="CDD" id="cd05015">
    <property type="entry name" value="SIS_PGI_1"/>
    <property type="match status" value="1"/>
</dbReference>
<organism evidence="9 10">
    <name type="scientific">Porphyromonas miyakawae</name>
    <dbReference type="NCBI Taxonomy" id="3137470"/>
    <lineage>
        <taxon>Bacteria</taxon>
        <taxon>Pseudomonadati</taxon>
        <taxon>Bacteroidota</taxon>
        <taxon>Bacteroidia</taxon>
        <taxon>Bacteroidales</taxon>
        <taxon>Porphyromonadaceae</taxon>
        <taxon>Porphyromonas</taxon>
    </lineage>
</organism>
<comment type="subcellular location">
    <subcellularLocation>
        <location evidence="7">Cytoplasm</location>
    </subcellularLocation>
</comment>
<evidence type="ECO:0000256" key="8">
    <source>
        <dbReference type="RuleBase" id="RU000612"/>
    </source>
</evidence>
<dbReference type="InterPro" id="IPR035476">
    <property type="entry name" value="SIS_PGI_1"/>
</dbReference>
<proteinExistence type="inferred from homology"/>
<dbReference type="NCBIfam" id="NF010697">
    <property type="entry name" value="PRK14097.1"/>
    <property type="match status" value="1"/>
</dbReference>
<comment type="pathway">
    <text evidence="7">Carbohydrate biosynthesis; gluconeogenesis.</text>
</comment>
<protein>
    <recommendedName>
        <fullName evidence="7">Glucose-6-phosphate isomerase</fullName>
        <shortName evidence="7">GPI</shortName>
        <ecNumber evidence="7">5.3.1.9</ecNumber>
    </recommendedName>
    <alternativeName>
        <fullName evidence="7">Phosphoglucose isomerase</fullName>
        <shortName evidence="7">PGI</shortName>
    </alternativeName>
    <alternativeName>
        <fullName evidence="7">Phosphohexose isomerase</fullName>
        <shortName evidence="7">PHI</shortName>
    </alternativeName>
</protein>
<evidence type="ECO:0000313" key="10">
    <source>
        <dbReference type="Proteomes" id="UP001628220"/>
    </source>
</evidence>
<dbReference type="GO" id="GO:0016853">
    <property type="term" value="F:isomerase activity"/>
    <property type="evidence" value="ECO:0007669"/>
    <property type="project" value="UniProtKB-KW"/>
</dbReference>
<dbReference type="Pfam" id="PF00342">
    <property type="entry name" value="PGI"/>
    <property type="match status" value="1"/>
</dbReference>
<keyword evidence="10" id="KW-1185">Reference proteome</keyword>
<keyword evidence="5 7" id="KW-0413">Isomerase</keyword>
<dbReference type="SUPFAM" id="SSF53697">
    <property type="entry name" value="SIS domain"/>
    <property type="match status" value="1"/>
</dbReference>
<dbReference type="PROSITE" id="PS51463">
    <property type="entry name" value="P_GLUCOSE_ISOMERASE_3"/>
    <property type="match status" value="1"/>
</dbReference>
<name>A0ABQ0E2S9_9PORP</name>
<dbReference type="EMBL" id="BAAFSF010000004">
    <property type="protein sequence ID" value="GAB1252003.1"/>
    <property type="molecule type" value="Genomic_DNA"/>
</dbReference>
<evidence type="ECO:0000256" key="3">
    <source>
        <dbReference type="ARBA" id="ARBA00022432"/>
    </source>
</evidence>
<comment type="caution">
    <text evidence="7">Lacks conserved residue(s) required for the propagation of feature annotation.</text>
</comment>
<gene>
    <name evidence="7" type="primary">pgi</name>
    <name evidence="9" type="ORF">Tsumi_11090</name>
</gene>
<dbReference type="Gene3D" id="3.40.50.10490">
    <property type="entry name" value="Glucose-6-phosphate isomerase like protein, domain 1"/>
    <property type="match status" value="2"/>
</dbReference>
<dbReference type="PANTHER" id="PTHR11469:SF1">
    <property type="entry name" value="GLUCOSE-6-PHOSPHATE ISOMERASE"/>
    <property type="match status" value="1"/>
</dbReference>
<evidence type="ECO:0000256" key="6">
    <source>
        <dbReference type="ARBA" id="ARBA00029321"/>
    </source>
</evidence>
<sequence length="424" mass="47412">MQPSLITFSTHSKESHSLHNEALNALQTLLDGSGKGNDFLGWRDLPITTEDLLLEDIIRTAEALKKQCNRIVCVGIGGSYLGARAAIEALSNPFDQKVEIIFAGNHMEQEYLLHLMQYLKGSNWGIIHTSKSGTTTEPAIAFRLLRKQLEEEIGKEAAVERIVVITDKQKGALHTLANKEGWKQFVIPDDVGGRFSVLTPVGLLPMALAGIDIRQMMQGARIEREALLNDHSETNPALCYAAARNSLYRGGKKCEILASFTPRLHYFSEWWKQLFAESEGKEHKALFTASVDFTTDLHSLGQWIQDGERIIFETFLHISESRESLPIPSDTDNLDGLNYLVGKSLHQVNLIAEEATMKAHQMGGVPCIKLSIEQLDAYHLGALFFFFEVSVAISGYMLGINPFNQPGVEAYKQEMFRLLKKEIH</sequence>
<comment type="caution">
    <text evidence="9">The sequence shown here is derived from an EMBL/GenBank/DDBJ whole genome shotgun (WGS) entry which is preliminary data.</text>
</comment>
<evidence type="ECO:0000256" key="4">
    <source>
        <dbReference type="ARBA" id="ARBA00023152"/>
    </source>
</evidence>
<dbReference type="PROSITE" id="PS00765">
    <property type="entry name" value="P_GLUCOSE_ISOMERASE_1"/>
    <property type="match status" value="1"/>
</dbReference>
<dbReference type="RefSeq" id="WP_411915774.1">
    <property type="nucleotide sequence ID" value="NZ_BAAFSF010000004.1"/>
</dbReference>
<comment type="catalytic activity">
    <reaction evidence="6 7 8">
        <text>alpha-D-glucose 6-phosphate = beta-D-fructose 6-phosphate</text>
        <dbReference type="Rhea" id="RHEA:11816"/>
        <dbReference type="ChEBI" id="CHEBI:57634"/>
        <dbReference type="ChEBI" id="CHEBI:58225"/>
        <dbReference type="EC" id="5.3.1.9"/>
    </reaction>
</comment>
<dbReference type="CDD" id="cd05016">
    <property type="entry name" value="SIS_PGI_2"/>
    <property type="match status" value="1"/>
</dbReference>
<dbReference type="PANTHER" id="PTHR11469">
    <property type="entry name" value="GLUCOSE-6-PHOSPHATE ISOMERASE"/>
    <property type="match status" value="1"/>
</dbReference>
<dbReference type="Proteomes" id="UP001628220">
    <property type="component" value="Unassembled WGS sequence"/>
</dbReference>
<dbReference type="HAMAP" id="MF_00473">
    <property type="entry name" value="G6P_isomerase"/>
    <property type="match status" value="1"/>
</dbReference>
<dbReference type="PROSITE" id="PS00174">
    <property type="entry name" value="P_GLUCOSE_ISOMERASE_2"/>
    <property type="match status" value="1"/>
</dbReference>
<dbReference type="InterPro" id="IPR035482">
    <property type="entry name" value="SIS_PGI_2"/>
</dbReference>
<evidence type="ECO:0000256" key="5">
    <source>
        <dbReference type="ARBA" id="ARBA00023235"/>
    </source>
</evidence>
<dbReference type="EC" id="5.3.1.9" evidence="7"/>
<evidence type="ECO:0000256" key="2">
    <source>
        <dbReference type="ARBA" id="ARBA00006604"/>
    </source>
</evidence>
<reference evidence="9 10" key="1">
    <citation type="journal article" date="2025" name="Int. J. Syst. Evol. Microbiol.">
        <title>Desulfovibrio falkowii sp. nov., Porphyromonas miyakawae sp. nov., Mediterraneibacter flintii sp. nov. and Owariibacterium komagatae gen. nov., sp. nov., isolated from human faeces.</title>
        <authorList>
            <person name="Hamaguchi T."/>
            <person name="Ohara M."/>
            <person name="Hisatomi A."/>
            <person name="Sekiguchi K."/>
            <person name="Takeda J.I."/>
            <person name="Ueyama J."/>
            <person name="Ito M."/>
            <person name="Nishiwaki H."/>
            <person name="Ogi T."/>
            <person name="Hirayama M."/>
            <person name="Ohkuma M."/>
            <person name="Sakamoto M."/>
            <person name="Ohno K."/>
        </authorList>
    </citation>
    <scope>NUCLEOTIDE SEQUENCE [LARGE SCALE GENOMIC DNA]</scope>
    <source>
        <strain evidence="9 10">13CB11C</strain>
    </source>
</reference>
<comment type="pathway">
    <text evidence="1 7 8">Carbohydrate degradation; glycolysis; D-glyceraldehyde 3-phosphate and glycerone phosphate from D-glucose: step 2/4.</text>
</comment>
<keyword evidence="7" id="KW-0963">Cytoplasm</keyword>
<dbReference type="PRINTS" id="PR00662">
    <property type="entry name" value="G6PISOMERASE"/>
</dbReference>
<evidence type="ECO:0000256" key="1">
    <source>
        <dbReference type="ARBA" id="ARBA00004926"/>
    </source>
</evidence>
<evidence type="ECO:0000313" key="9">
    <source>
        <dbReference type="EMBL" id="GAB1252003.1"/>
    </source>
</evidence>
<keyword evidence="3 7" id="KW-0312">Gluconeogenesis</keyword>
<dbReference type="InterPro" id="IPR001672">
    <property type="entry name" value="G6P_Isomerase"/>
</dbReference>
<dbReference type="InterPro" id="IPR046348">
    <property type="entry name" value="SIS_dom_sf"/>
</dbReference>
<feature type="active site" evidence="7">
    <location>
        <position position="412"/>
    </location>
</feature>
<accession>A0ABQ0E2S9</accession>
<evidence type="ECO:0000256" key="7">
    <source>
        <dbReference type="HAMAP-Rule" id="MF_00473"/>
    </source>
</evidence>
<dbReference type="InterPro" id="IPR018189">
    <property type="entry name" value="Phosphoglucose_isomerase_CS"/>
</dbReference>
<comment type="function">
    <text evidence="7">Catalyzes the reversible isomerization of glucose-6-phosphate to fructose-6-phosphate.</text>
</comment>
<keyword evidence="4 7" id="KW-0324">Glycolysis</keyword>
<comment type="similarity">
    <text evidence="2 7 8">Belongs to the GPI family.</text>
</comment>
<feature type="active site" description="Proton donor" evidence="7">
    <location>
        <position position="277"/>
    </location>
</feature>